<protein>
    <recommendedName>
        <fullName evidence="5">TraG N-terminal Proteobacteria domain-containing protein</fullName>
    </recommendedName>
</protein>
<keyword evidence="1" id="KW-1133">Transmembrane helix</keyword>
<accession>A0A1G2KMP9</accession>
<feature type="transmembrane region" description="Helical" evidence="1">
    <location>
        <begin position="114"/>
        <end position="134"/>
    </location>
</feature>
<dbReference type="Proteomes" id="UP000177362">
    <property type="component" value="Unassembled WGS sequence"/>
</dbReference>
<evidence type="ECO:0000256" key="1">
    <source>
        <dbReference type="SAM" id="Phobius"/>
    </source>
</evidence>
<reference evidence="3 4" key="1">
    <citation type="journal article" date="2016" name="Nat. Commun.">
        <title>Thousands of microbial genomes shed light on interconnected biogeochemical processes in an aquifer system.</title>
        <authorList>
            <person name="Anantharaman K."/>
            <person name="Brown C.T."/>
            <person name="Hug L.A."/>
            <person name="Sharon I."/>
            <person name="Castelle C.J."/>
            <person name="Probst A.J."/>
            <person name="Thomas B.C."/>
            <person name="Singh A."/>
            <person name="Wilkins M.J."/>
            <person name="Karaoz U."/>
            <person name="Brodie E.L."/>
            <person name="Williams K.H."/>
            <person name="Hubbard S.S."/>
            <person name="Banfield J.F."/>
        </authorList>
    </citation>
    <scope>NUCLEOTIDE SEQUENCE [LARGE SCALE GENOMIC DNA]</scope>
</reference>
<feature type="transmembrane region" description="Helical" evidence="1">
    <location>
        <begin position="140"/>
        <end position="161"/>
    </location>
</feature>
<evidence type="ECO:0000313" key="3">
    <source>
        <dbReference type="EMBL" id="OHA00705.1"/>
    </source>
</evidence>
<feature type="transmembrane region" description="Helical" evidence="1">
    <location>
        <begin position="409"/>
        <end position="428"/>
    </location>
</feature>
<dbReference type="EMBL" id="MHQJ01000039">
    <property type="protein sequence ID" value="OHA00705.1"/>
    <property type="molecule type" value="Genomic_DNA"/>
</dbReference>
<gene>
    <name evidence="3" type="ORF">A3C11_01670</name>
</gene>
<dbReference type="AlphaFoldDB" id="A0A1G2KMP9"/>
<proteinExistence type="predicted"/>
<evidence type="ECO:0000313" key="4">
    <source>
        <dbReference type="Proteomes" id="UP000177362"/>
    </source>
</evidence>
<feature type="chain" id="PRO_5009583411" description="TraG N-terminal Proteobacteria domain-containing protein" evidence="2">
    <location>
        <begin position="24"/>
        <end position="895"/>
    </location>
</feature>
<dbReference type="STRING" id="1802271.A3C11_01670"/>
<sequence length="895" mass="98861">MTRLTTKCILVFLALMIAMQAIAPISAVYAQTTTPPATPAIQQIECGLSSIWSGDIACFILAAINYAIDGLAWIPTNIASGLFNILVEKNKSDFITTNAAVTFGWGVARDTANLFFIIILIISALATIFDLASWHIKSVLGKFILIALLINFSMVIGKFVIDQSNLLADVFYQAMLTTTDGSGNKYSFSGAISSMTDFKLVAKALTSEQGILNSLKANATPEEFKQAEKTTAVQIYLASLTREQRQILADFGKITQSQVERFLPLDTATLTSSDCGDEQTNFGSSLYESTVCQTNWKVLLAAQLSKGANFKAQLAIQTAMKLIVYPVAIFVLFAGSFLLLHRLVALAFILILAPLAFLSYAVPGQSKYWSEWWTSLFKNAFFFPAFMFFLMVSIIFFKTYPPNIEDPASIVFSYFMGIGLLVASMIAAQKMGANGAGTVMGLAKRYGNNVKGYAQKTGWRAGGAVSEKALRDYGLGNLARIPLIGRQLVRPLEKVREKGEKVREDREKRRVEALRTAASIGGDYAATRFRGMKQSDKEEFIDKAKPRELEKTFAELSAVDIMTATKDIKNPKTREKAHSAIKDLDKRIEVESGWAESGRTVTPQAYIDQEREGIKQKREMAEDRESPELFGLATQQERELEGKLNEDALATARVLGNMTSEDQRSITAKDMEMKSYLREAIAMSGQNTTLMRNLGNDPDKVKQLRSIFIEKSGMDQNVDLTAPEDLTVKSETLGGEILLANDDVRRRANEILIRNTTTGNKGEEERTNEMMKFLKDARTELANQGKAFQVKSIENQYGNNPALRDNAYDAYFKQLASQLMQSTKTNSINANKMVRELGRNLKYQQTAKMLNQNPNMIVSIANEIPLSNRTGETIAAAQVAAAPEPTPPPPPPPTP</sequence>
<feature type="signal peptide" evidence="2">
    <location>
        <begin position="1"/>
        <end position="23"/>
    </location>
</feature>
<evidence type="ECO:0000256" key="2">
    <source>
        <dbReference type="SAM" id="SignalP"/>
    </source>
</evidence>
<feature type="transmembrane region" description="Helical" evidence="1">
    <location>
        <begin position="346"/>
        <end position="364"/>
    </location>
</feature>
<keyword evidence="2" id="KW-0732">Signal</keyword>
<keyword evidence="1" id="KW-0812">Transmembrane</keyword>
<feature type="transmembrane region" description="Helical" evidence="1">
    <location>
        <begin position="322"/>
        <end position="340"/>
    </location>
</feature>
<feature type="transmembrane region" description="Helical" evidence="1">
    <location>
        <begin position="376"/>
        <end position="397"/>
    </location>
</feature>
<name>A0A1G2KMP9_9BACT</name>
<keyword evidence="1" id="KW-0472">Membrane</keyword>
<evidence type="ECO:0008006" key="5">
    <source>
        <dbReference type="Google" id="ProtNLM"/>
    </source>
</evidence>
<comment type="caution">
    <text evidence="3">The sequence shown here is derived from an EMBL/GenBank/DDBJ whole genome shotgun (WGS) entry which is preliminary data.</text>
</comment>
<organism evidence="3 4">
    <name type="scientific">Candidatus Sungbacteria bacterium RIFCSPHIGHO2_02_FULL_49_12</name>
    <dbReference type="NCBI Taxonomy" id="1802271"/>
    <lineage>
        <taxon>Bacteria</taxon>
        <taxon>Candidatus Sungiibacteriota</taxon>
    </lineage>
</organism>